<keyword evidence="1" id="KW-0732">Signal</keyword>
<dbReference type="Proteomes" id="UP000422569">
    <property type="component" value="Chromosome"/>
</dbReference>
<gene>
    <name evidence="2" type="ORF">F7D14_14500</name>
</gene>
<feature type="signal peptide" evidence="1">
    <location>
        <begin position="1"/>
        <end position="22"/>
    </location>
</feature>
<feature type="chain" id="PRO_5025608171" evidence="1">
    <location>
        <begin position="23"/>
        <end position="535"/>
    </location>
</feature>
<organism evidence="2 3">
    <name type="scientific">Methylocystis parvus</name>
    <dbReference type="NCBI Taxonomy" id="134"/>
    <lineage>
        <taxon>Bacteria</taxon>
        <taxon>Pseudomonadati</taxon>
        <taxon>Pseudomonadota</taxon>
        <taxon>Alphaproteobacteria</taxon>
        <taxon>Hyphomicrobiales</taxon>
        <taxon>Methylocystaceae</taxon>
        <taxon>Methylocystis</taxon>
    </lineage>
</organism>
<accession>A0A6B8M7R0</accession>
<dbReference type="EMBL" id="CP044331">
    <property type="protein sequence ID" value="QGM98566.1"/>
    <property type="molecule type" value="Genomic_DNA"/>
</dbReference>
<protein>
    <submittedName>
        <fullName evidence="2">Phytase</fullName>
    </submittedName>
</protein>
<dbReference type="RefSeq" id="WP_020372464.1">
    <property type="nucleotide sequence ID" value="NZ_CP044331.1"/>
</dbReference>
<dbReference type="KEGG" id="mpar:F7D14_14500"/>
<evidence type="ECO:0000313" key="3">
    <source>
        <dbReference type="Proteomes" id="UP000422569"/>
    </source>
</evidence>
<keyword evidence="3" id="KW-1185">Reference proteome</keyword>
<reference evidence="2 3" key="1">
    <citation type="submission" date="2019-09" db="EMBL/GenBank/DDBJ databases">
        <title>Isolation and complete genome sequencing of Methylocystis species.</title>
        <authorList>
            <person name="Rumah B.L."/>
            <person name="Stead C.E."/>
            <person name="Stevens B.C."/>
            <person name="Minton N.P."/>
            <person name="Grosse-Honebrink A."/>
            <person name="Zhang Y."/>
        </authorList>
    </citation>
    <scope>NUCLEOTIDE SEQUENCE [LARGE SCALE GENOMIC DNA]</scope>
    <source>
        <strain evidence="2 3">BRCS2</strain>
    </source>
</reference>
<name>A0A6B8M7R0_9HYPH</name>
<dbReference type="AlphaFoldDB" id="A0A6B8M7R0"/>
<sequence length="535" mass="57648">MNRIYSIKLAALAAAFSTTALAQQVGPSTSTEPYLLPTVSGVRTVSILTTGDSVGGWRMAGIPDGLGIIPTPAADPTAASLYFEIVANHELGKSLGAPRKHGSKGAFVSRWQINKLNFMVTSGRDQDWGDVWLRNGSLWKAGTTAWDRFCSADLPAQSAFYYNGVGTTDPMFFDGEETTPPNAADHGRAFAHVIAANTAVELPALGKFSFENVVASPYPQLKTIVMLSDDANRETNVTKATVCRTEGQSGCTEPSSELHMYIGAKQSSGGNPVQLAGLSNGILYGIRVRTPNGVVLGEDKDFVFGTSAPAITTARFEAVSYGDVTNRSGVEIQDMDFDNQAMQLIRIEDGAWDPRPGKERDYYFVTTGRITASASTWRPSRLWRLRFDDITRPEAGGELTMLLSNAFYPGAGSTPDDDPTYQMLDNIAIDKNGRIVLLEDVGADNRRGRVYVYGIDSGKLVQIAVHNPKFFAGNAQTNPNFQTNDEEASGVIDASSVLGDGYFLLTTQNHKPSADVELVEGGQLQALYIPLSVGQ</sequence>
<evidence type="ECO:0000256" key="1">
    <source>
        <dbReference type="SAM" id="SignalP"/>
    </source>
</evidence>
<evidence type="ECO:0000313" key="2">
    <source>
        <dbReference type="EMBL" id="QGM98566.1"/>
    </source>
</evidence>
<proteinExistence type="predicted"/>